<dbReference type="SUPFAM" id="SSF55874">
    <property type="entry name" value="ATPase domain of HSP90 chaperone/DNA topoisomerase II/histidine kinase"/>
    <property type="match status" value="1"/>
</dbReference>
<dbReference type="Pfam" id="PF02518">
    <property type="entry name" value="HATPase_c"/>
    <property type="match status" value="1"/>
</dbReference>
<evidence type="ECO:0000256" key="1">
    <source>
        <dbReference type="ARBA" id="ARBA00000085"/>
    </source>
</evidence>
<gene>
    <name evidence="7" type="ORF">H9L16_05310</name>
</gene>
<protein>
    <recommendedName>
        <fullName evidence="2">histidine kinase</fullName>
        <ecNumber evidence="2">2.7.13.3</ecNumber>
    </recommendedName>
</protein>
<reference evidence="7 8" key="1">
    <citation type="submission" date="2020-08" db="EMBL/GenBank/DDBJ databases">
        <title>Genome sequence of Thermomonas carbonis KCTC 42013T.</title>
        <authorList>
            <person name="Hyun D.-W."/>
            <person name="Bae J.-W."/>
        </authorList>
    </citation>
    <scope>NUCLEOTIDE SEQUENCE [LARGE SCALE GENOMIC DNA]</scope>
    <source>
        <strain evidence="7 8">KCTC 42013</strain>
    </source>
</reference>
<feature type="domain" description="Histidine kinase" evidence="6">
    <location>
        <begin position="26"/>
        <end position="240"/>
    </location>
</feature>
<dbReference type="GO" id="GO:0000155">
    <property type="term" value="F:phosphorelay sensor kinase activity"/>
    <property type="evidence" value="ECO:0007669"/>
    <property type="project" value="InterPro"/>
</dbReference>
<keyword evidence="8" id="KW-1185">Reference proteome</keyword>
<dbReference type="InterPro" id="IPR003661">
    <property type="entry name" value="HisK_dim/P_dom"/>
</dbReference>
<dbReference type="InterPro" id="IPR005467">
    <property type="entry name" value="His_kinase_dom"/>
</dbReference>
<dbReference type="EC" id="2.7.13.3" evidence="2"/>
<dbReference type="PROSITE" id="PS50109">
    <property type="entry name" value="HIS_KIN"/>
    <property type="match status" value="1"/>
</dbReference>
<evidence type="ECO:0000259" key="6">
    <source>
        <dbReference type="PROSITE" id="PS50109"/>
    </source>
</evidence>
<dbReference type="GO" id="GO:0007234">
    <property type="term" value="P:osmosensory signaling via phosphorelay pathway"/>
    <property type="evidence" value="ECO:0007669"/>
    <property type="project" value="TreeGrafter"/>
</dbReference>
<name>A0A7G9ST23_9GAMM</name>
<dbReference type="CDD" id="cd00082">
    <property type="entry name" value="HisKA"/>
    <property type="match status" value="1"/>
</dbReference>
<evidence type="ECO:0000256" key="4">
    <source>
        <dbReference type="ARBA" id="ARBA00022679"/>
    </source>
</evidence>
<dbReference type="RefSeq" id="WP_187553513.1">
    <property type="nucleotide sequence ID" value="NZ_BMZL01000001.1"/>
</dbReference>
<sequence length="246" mass="26684">MNTDREVQLQARLDAADKRMQALLHGISHDLRAPLRAIDGFATRLSRQLQPGADVAAIETLARITATNTRMCVLVDGLLELARVGSVELRPMQADVSMLADWCAAELQDADPGREASIEVQQGLEVIGDERLLKTLLTQLLRNAWRFSASRPRVEIDVTGARTEDGLDLVVRDRGIGFDMAYAARMLEPFQRLHGSDDGAGDGIGLAIADAIVARHGGTIRAESTPGEGASFHIRLQDLPNSGAMR</sequence>
<dbReference type="SMART" id="SM00387">
    <property type="entry name" value="HATPase_c"/>
    <property type="match status" value="1"/>
</dbReference>
<evidence type="ECO:0000256" key="2">
    <source>
        <dbReference type="ARBA" id="ARBA00012438"/>
    </source>
</evidence>
<dbReference type="KEGG" id="tcn:H9L16_05310"/>
<dbReference type="PANTHER" id="PTHR42878">
    <property type="entry name" value="TWO-COMPONENT HISTIDINE KINASE"/>
    <property type="match status" value="1"/>
</dbReference>
<keyword evidence="5" id="KW-0418">Kinase</keyword>
<dbReference type="Pfam" id="PF00512">
    <property type="entry name" value="HisKA"/>
    <property type="match status" value="1"/>
</dbReference>
<dbReference type="AlphaFoldDB" id="A0A7G9ST23"/>
<evidence type="ECO:0000313" key="8">
    <source>
        <dbReference type="Proteomes" id="UP000515804"/>
    </source>
</evidence>
<dbReference type="EMBL" id="CP060719">
    <property type="protein sequence ID" value="QNN70998.1"/>
    <property type="molecule type" value="Genomic_DNA"/>
</dbReference>
<evidence type="ECO:0000256" key="3">
    <source>
        <dbReference type="ARBA" id="ARBA00022553"/>
    </source>
</evidence>
<dbReference type="Gene3D" id="1.10.287.130">
    <property type="match status" value="1"/>
</dbReference>
<evidence type="ECO:0000313" key="7">
    <source>
        <dbReference type="EMBL" id="QNN70998.1"/>
    </source>
</evidence>
<dbReference type="GO" id="GO:0030295">
    <property type="term" value="F:protein kinase activator activity"/>
    <property type="evidence" value="ECO:0007669"/>
    <property type="project" value="TreeGrafter"/>
</dbReference>
<dbReference type="InterPro" id="IPR036890">
    <property type="entry name" value="HATPase_C_sf"/>
</dbReference>
<dbReference type="Proteomes" id="UP000515804">
    <property type="component" value="Chromosome"/>
</dbReference>
<dbReference type="InterPro" id="IPR036097">
    <property type="entry name" value="HisK_dim/P_sf"/>
</dbReference>
<dbReference type="PANTHER" id="PTHR42878:SF15">
    <property type="entry name" value="BACTERIOPHYTOCHROME"/>
    <property type="match status" value="1"/>
</dbReference>
<keyword evidence="3" id="KW-0597">Phosphoprotein</keyword>
<accession>A0A7G9ST23</accession>
<dbReference type="InterPro" id="IPR003594">
    <property type="entry name" value="HATPase_dom"/>
</dbReference>
<dbReference type="PRINTS" id="PR00344">
    <property type="entry name" value="BCTRLSENSOR"/>
</dbReference>
<keyword evidence="4" id="KW-0808">Transferase</keyword>
<dbReference type="SUPFAM" id="SSF47384">
    <property type="entry name" value="Homodimeric domain of signal transducing histidine kinase"/>
    <property type="match status" value="1"/>
</dbReference>
<comment type="catalytic activity">
    <reaction evidence="1">
        <text>ATP + protein L-histidine = ADP + protein N-phospho-L-histidine.</text>
        <dbReference type="EC" id="2.7.13.3"/>
    </reaction>
</comment>
<evidence type="ECO:0000256" key="5">
    <source>
        <dbReference type="ARBA" id="ARBA00022777"/>
    </source>
</evidence>
<dbReference type="SMART" id="SM00388">
    <property type="entry name" value="HisKA"/>
    <property type="match status" value="1"/>
</dbReference>
<organism evidence="7 8">
    <name type="scientific">Thermomonas carbonis</name>
    <dbReference type="NCBI Taxonomy" id="1463158"/>
    <lineage>
        <taxon>Bacteria</taxon>
        <taxon>Pseudomonadati</taxon>
        <taxon>Pseudomonadota</taxon>
        <taxon>Gammaproteobacteria</taxon>
        <taxon>Lysobacterales</taxon>
        <taxon>Lysobacteraceae</taxon>
        <taxon>Thermomonas</taxon>
    </lineage>
</organism>
<proteinExistence type="predicted"/>
<dbReference type="InterPro" id="IPR050351">
    <property type="entry name" value="BphY/WalK/GraS-like"/>
</dbReference>
<dbReference type="GO" id="GO:0000156">
    <property type="term" value="F:phosphorelay response regulator activity"/>
    <property type="evidence" value="ECO:0007669"/>
    <property type="project" value="TreeGrafter"/>
</dbReference>
<dbReference type="Gene3D" id="3.30.565.10">
    <property type="entry name" value="Histidine kinase-like ATPase, C-terminal domain"/>
    <property type="match status" value="1"/>
</dbReference>
<dbReference type="InterPro" id="IPR004358">
    <property type="entry name" value="Sig_transdc_His_kin-like_C"/>
</dbReference>